<accession>A0A1V0TJF4</accession>
<name>A0A1V0TJF4_9ACTN</name>
<sequence>MRNDLDTVAHGLTALSGRTTATAVLQRPCNESSPFGMSLKENRPALSGNCVDHLPVNPPSPKTRWRTTATTATFPEAVRETEEVVPVNAVSTWVLPSGATVGR</sequence>
<dbReference type="EMBL" id="CP020569">
    <property type="protein sequence ID" value="ARF53023.1"/>
    <property type="molecule type" value="Genomic_DNA"/>
</dbReference>
<evidence type="ECO:0000313" key="1">
    <source>
        <dbReference type="EMBL" id="ARF53023.1"/>
    </source>
</evidence>
<dbReference type="Proteomes" id="UP000192726">
    <property type="component" value="Chromosome"/>
</dbReference>
<dbReference type="KEGG" id="sgv:B1H19_01425"/>
<dbReference type="STRING" id="553510.B1H19_01425"/>
<dbReference type="AlphaFoldDB" id="A0A1V0TJF4"/>
<organism evidence="1 2">
    <name type="scientific">Streptomyces gilvosporeus</name>
    <dbReference type="NCBI Taxonomy" id="553510"/>
    <lineage>
        <taxon>Bacteria</taxon>
        <taxon>Bacillati</taxon>
        <taxon>Actinomycetota</taxon>
        <taxon>Actinomycetes</taxon>
        <taxon>Kitasatosporales</taxon>
        <taxon>Streptomycetaceae</taxon>
        <taxon>Streptomyces</taxon>
    </lineage>
</organism>
<proteinExistence type="predicted"/>
<gene>
    <name evidence="1" type="ORF">B1H19_01425</name>
</gene>
<evidence type="ECO:0000313" key="2">
    <source>
        <dbReference type="Proteomes" id="UP000192726"/>
    </source>
</evidence>
<keyword evidence="2" id="KW-1185">Reference proteome</keyword>
<protein>
    <submittedName>
        <fullName evidence="1">Uncharacterized protein</fullName>
    </submittedName>
</protein>
<reference evidence="1 2" key="1">
    <citation type="submission" date="2017-04" db="EMBL/GenBank/DDBJ databases">
        <title>Complete Genome Sequence of Streptomyces gilvosporeus F607, a Capable Producer of Natamycin.</title>
        <authorList>
            <person name="Zong G."/>
            <person name="Zhong C."/>
            <person name="Fu J."/>
            <person name="Qin R."/>
            <person name="Cao G."/>
        </authorList>
    </citation>
    <scope>NUCLEOTIDE SEQUENCE [LARGE SCALE GENOMIC DNA]</scope>
    <source>
        <strain evidence="1 2">F607</strain>
    </source>
</reference>